<evidence type="ECO:0000313" key="3">
    <source>
        <dbReference type="Proteomes" id="UP000807504"/>
    </source>
</evidence>
<evidence type="ECO:0000313" key="2">
    <source>
        <dbReference type="EMBL" id="KAF8789462.1"/>
    </source>
</evidence>
<keyword evidence="3" id="KW-1185">Reference proteome</keyword>
<dbReference type="EMBL" id="JABXBU010000012">
    <property type="protein sequence ID" value="KAF8789462.1"/>
    <property type="molecule type" value="Genomic_DNA"/>
</dbReference>
<protein>
    <recommendedName>
        <fullName evidence="1">DUF5641 domain-containing protein</fullName>
    </recommendedName>
</protein>
<name>A0A8T0FGE6_ARGBR</name>
<accession>A0A8T0FGE6</accession>
<comment type="caution">
    <text evidence="2">The sequence shown here is derived from an EMBL/GenBank/DDBJ whole genome shotgun (WGS) entry which is preliminary data.</text>
</comment>
<gene>
    <name evidence="2" type="ORF">HNY73_007399</name>
</gene>
<dbReference type="Pfam" id="PF18701">
    <property type="entry name" value="DUF5641"/>
    <property type="match status" value="1"/>
</dbReference>
<reference evidence="2" key="2">
    <citation type="submission" date="2020-06" db="EMBL/GenBank/DDBJ databases">
        <authorList>
            <person name="Sheffer M."/>
        </authorList>
    </citation>
    <scope>NUCLEOTIDE SEQUENCE</scope>
</reference>
<dbReference type="InterPro" id="IPR040676">
    <property type="entry name" value="DUF5641"/>
</dbReference>
<dbReference type="Proteomes" id="UP000807504">
    <property type="component" value="Unassembled WGS sequence"/>
</dbReference>
<evidence type="ECO:0000259" key="1">
    <source>
        <dbReference type="Pfam" id="PF18701"/>
    </source>
</evidence>
<reference evidence="2" key="1">
    <citation type="journal article" date="2020" name="bioRxiv">
        <title>Chromosome-level reference genome of the European wasp spider Argiope bruennichi: a resource for studies on range expansion and evolutionary adaptation.</title>
        <authorList>
            <person name="Sheffer M.M."/>
            <person name="Hoppe A."/>
            <person name="Krehenwinkel H."/>
            <person name="Uhl G."/>
            <person name="Kuss A.W."/>
            <person name="Jensen L."/>
            <person name="Jensen C."/>
            <person name="Gillespie R.G."/>
            <person name="Hoff K.J."/>
            <person name="Prost S."/>
        </authorList>
    </citation>
    <scope>NUCLEOTIDE SEQUENCE</scope>
</reference>
<sequence>MFIHGGNNSETPNLDSVDRSSLTKRVNYLQRLRENLRQRFRNEYLALLVHRGIRRNDVLNVGDLVFIGHDNAKRIDCPLGIIVEIFLGKNGVPRVTRLRTYKEERIHPFQRLFQRHLEVSAKTDAVVSKAARPTDSSSENTDTVRMRHHAFGSVCQN</sequence>
<dbReference type="AlphaFoldDB" id="A0A8T0FGE6"/>
<organism evidence="2 3">
    <name type="scientific">Argiope bruennichi</name>
    <name type="common">Wasp spider</name>
    <name type="synonym">Aranea bruennichi</name>
    <dbReference type="NCBI Taxonomy" id="94029"/>
    <lineage>
        <taxon>Eukaryota</taxon>
        <taxon>Metazoa</taxon>
        <taxon>Ecdysozoa</taxon>
        <taxon>Arthropoda</taxon>
        <taxon>Chelicerata</taxon>
        <taxon>Arachnida</taxon>
        <taxon>Araneae</taxon>
        <taxon>Araneomorphae</taxon>
        <taxon>Entelegynae</taxon>
        <taxon>Araneoidea</taxon>
        <taxon>Araneidae</taxon>
        <taxon>Argiope</taxon>
    </lineage>
</organism>
<proteinExistence type="predicted"/>
<feature type="domain" description="DUF5641" evidence="1">
    <location>
        <begin position="25"/>
        <end position="112"/>
    </location>
</feature>